<dbReference type="EMBL" id="BBYQ01000068">
    <property type="protein sequence ID" value="GAP29918.1"/>
    <property type="molecule type" value="Genomic_DNA"/>
</dbReference>
<sequence length="79" mass="8421">MRGDLGRAQRPPELVRGHDAHVLVVQVDAEAGAEVAGQYGFPLQVEDLAAREATGEDIQALGGVRAQALHEHDRLGEEA</sequence>
<comment type="caution">
    <text evidence="1">The sequence shown here is derived from an EMBL/GenBank/DDBJ whole genome shotgun (WGS) entry which is preliminary data.</text>
</comment>
<evidence type="ECO:0000313" key="1">
    <source>
        <dbReference type="EMBL" id="GAP29918.1"/>
    </source>
</evidence>
<reference evidence="1 2" key="2">
    <citation type="journal article" date="2016" name="Genome Announc.">
        <title>Draft Genome Sequence of Erythromycin- and Oxytetracycline-Sensitive Nocardia seriolae Strain U-1 (NBRC 110359).</title>
        <authorList>
            <person name="Imajoh M."/>
            <person name="Sukeda M."/>
            <person name="Shimizu M."/>
            <person name="Yamane J."/>
            <person name="Ohnishi K."/>
            <person name="Oshima S."/>
        </authorList>
    </citation>
    <scope>NUCLEOTIDE SEQUENCE [LARGE SCALE GENOMIC DNA]</scope>
    <source>
        <strain evidence="1 2">U-1</strain>
    </source>
</reference>
<reference evidence="2" key="1">
    <citation type="submission" date="2015-07" db="EMBL/GenBank/DDBJ databases">
        <title>Nocardia seriolae U-1 whole genome shotgun sequence.</title>
        <authorList>
            <person name="Imajoh M."/>
            <person name="Fukumoto Y."/>
            <person name="Sukeda M."/>
            <person name="Yamane J."/>
            <person name="Yamasaki K."/>
            <person name="Shimizu M."/>
            <person name="Ohnishi K."/>
            <person name="Oshima S."/>
        </authorList>
    </citation>
    <scope>NUCLEOTIDE SEQUENCE [LARGE SCALE GENOMIC DNA]</scope>
    <source>
        <strain evidence="2">U-1</strain>
    </source>
</reference>
<keyword evidence="2" id="KW-1185">Reference proteome</keyword>
<organism evidence="1 2">
    <name type="scientific">Nocardia seriolae</name>
    <dbReference type="NCBI Taxonomy" id="37332"/>
    <lineage>
        <taxon>Bacteria</taxon>
        <taxon>Bacillati</taxon>
        <taxon>Actinomycetota</taxon>
        <taxon>Actinomycetes</taxon>
        <taxon>Mycobacteriales</taxon>
        <taxon>Nocardiaceae</taxon>
        <taxon>Nocardia</taxon>
    </lineage>
</organism>
<name>A0ABC9YY89_9NOCA</name>
<evidence type="ECO:0000313" key="2">
    <source>
        <dbReference type="Proteomes" id="UP000037179"/>
    </source>
</evidence>
<proteinExistence type="predicted"/>
<accession>A0ABC9YY89</accession>
<gene>
    <name evidence="1" type="ORF">NSK11_contig00068-0008</name>
</gene>
<dbReference type="Proteomes" id="UP000037179">
    <property type="component" value="Unassembled WGS sequence"/>
</dbReference>
<dbReference type="AlphaFoldDB" id="A0ABC9YY89"/>
<protein>
    <submittedName>
        <fullName evidence="1">Uncharacterized protein</fullName>
    </submittedName>
</protein>